<accession>A0ABW5CCT3</accession>
<sequence length="434" mass="45967">MTRPSRPAPSRLGGSRRIVFATIGSFGDLHPYLALALELNRRGHRAEIATSTVYRARIEALGIGFHPLGPDFDRIQSVPGLVEQVLHPRTGAESLIRDVVMPSLRESFADLAAAARGADLLVSHPLTFTARLVAETNPGLGWASTFLAPFTAFSAYDPSVMAEIPFLGALRPLGPTLFRQIHKLVIKRAREWSAPWNDLRAELGLPPAPDPLFADQHAPALALGLFSPLLGQPQPDWPQNSRASGFPFFDAEAQGGLPPDLEDFLGAGPAPVVFTLGTAMVRRPGRFFEDSLAAARRLGRRAVIMVGRDSTLPPGPLADGAFAAAYAPFPLLFPRAAAIVHHGGIGTTAQAMRAGRPMLVVPFGFDQPDNAARVTRLGIARTLPIGAYSAAHASNALAGLLESRASRQRSIAIASAIAGEDGIGAACDALLGII</sequence>
<dbReference type="RefSeq" id="WP_377317011.1">
    <property type="nucleotide sequence ID" value="NZ_JBHUIY010000024.1"/>
</dbReference>
<evidence type="ECO:0000313" key="3">
    <source>
        <dbReference type="EMBL" id="MFD2234618.1"/>
    </source>
</evidence>
<feature type="domain" description="Glycosyltransferase family 28 N-terminal" evidence="1">
    <location>
        <begin position="18"/>
        <end position="85"/>
    </location>
</feature>
<dbReference type="EMBL" id="JBHUIY010000024">
    <property type="protein sequence ID" value="MFD2234618.1"/>
    <property type="molecule type" value="Genomic_DNA"/>
</dbReference>
<reference evidence="4" key="1">
    <citation type="journal article" date="2019" name="Int. J. Syst. Evol. Microbiol.">
        <title>The Global Catalogue of Microorganisms (GCM) 10K type strain sequencing project: providing services to taxonomists for standard genome sequencing and annotation.</title>
        <authorList>
            <consortium name="The Broad Institute Genomics Platform"/>
            <consortium name="The Broad Institute Genome Sequencing Center for Infectious Disease"/>
            <person name="Wu L."/>
            <person name="Ma J."/>
        </authorList>
    </citation>
    <scope>NUCLEOTIDE SEQUENCE [LARGE SCALE GENOMIC DNA]</scope>
    <source>
        <strain evidence="4">KCTC 15012</strain>
    </source>
</reference>
<feature type="domain" description="Erythromycin biosynthesis protein CIII-like C-terminal" evidence="2">
    <location>
        <begin position="317"/>
        <end position="417"/>
    </location>
</feature>
<protein>
    <submittedName>
        <fullName evidence="3">Glycosyltransferase</fullName>
    </submittedName>
</protein>
<dbReference type="Pfam" id="PF03033">
    <property type="entry name" value="Glyco_transf_28"/>
    <property type="match status" value="1"/>
</dbReference>
<dbReference type="InterPro" id="IPR004276">
    <property type="entry name" value="GlycoTrans_28_N"/>
</dbReference>
<dbReference type="Proteomes" id="UP001597296">
    <property type="component" value="Unassembled WGS sequence"/>
</dbReference>
<comment type="caution">
    <text evidence="3">The sequence shown here is derived from an EMBL/GenBank/DDBJ whole genome shotgun (WGS) entry which is preliminary data.</text>
</comment>
<dbReference type="InterPro" id="IPR010610">
    <property type="entry name" value="EryCIII-like_C"/>
</dbReference>
<dbReference type="PANTHER" id="PTHR48050:SF13">
    <property type="entry name" value="STEROL 3-BETA-GLUCOSYLTRANSFERASE UGT80A2"/>
    <property type="match status" value="1"/>
</dbReference>
<dbReference type="InterPro" id="IPR002213">
    <property type="entry name" value="UDP_glucos_trans"/>
</dbReference>
<proteinExistence type="predicted"/>
<dbReference type="Pfam" id="PF06722">
    <property type="entry name" value="EryCIII-like_C"/>
    <property type="match status" value="1"/>
</dbReference>
<name>A0ABW5CCT3_9PROT</name>
<organism evidence="3 4">
    <name type="scientific">Phaeospirillum tilakii</name>
    <dbReference type="NCBI Taxonomy" id="741673"/>
    <lineage>
        <taxon>Bacteria</taxon>
        <taxon>Pseudomonadati</taxon>
        <taxon>Pseudomonadota</taxon>
        <taxon>Alphaproteobacteria</taxon>
        <taxon>Rhodospirillales</taxon>
        <taxon>Rhodospirillaceae</taxon>
        <taxon>Phaeospirillum</taxon>
    </lineage>
</organism>
<dbReference type="PANTHER" id="PTHR48050">
    <property type="entry name" value="STEROL 3-BETA-GLUCOSYLTRANSFERASE"/>
    <property type="match status" value="1"/>
</dbReference>
<dbReference type="SUPFAM" id="SSF53756">
    <property type="entry name" value="UDP-Glycosyltransferase/glycogen phosphorylase"/>
    <property type="match status" value="1"/>
</dbReference>
<evidence type="ECO:0000259" key="2">
    <source>
        <dbReference type="Pfam" id="PF06722"/>
    </source>
</evidence>
<dbReference type="Gene3D" id="3.40.50.2000">
    <property type="entry name" value="Glycogen Phosphorylase B"/>
    <property type="match status" value="2"/>
</dbReference>
<dbReference type="InterPro" id="IPR050426">
    <property type="entry name" value="Glycosyltransferase_28"/>
</dbReference>
<dbReference type="CDD" id="cd03784">
    <property type="entry name" value="GT1_Gtf-like"/>
    <property type="match status" value="1"/>
</dbReference>
<gene>
    <name evidence="3" type="ORF">ACFSNB_12445</name>
</gene>
<evidence type="ECO:0000313" key="4">
    <source>
        <dbReference type="Proteomes" id="UP001597296"/>
    </source>
</evidence>
<evidence type="ECO:0000259" key="1">
    <source>
        <dbReference type="Pfam" id="PF03033"/>
    </source>
</evidence>
<keyword evidence="4" id="KW-1185">Reference proteome</keyword>